<organism evidence="2">
    <name type="scientific">Emiliania huxleyi</name>
    <name type="common">Coccolithophore</name>
    <name type="synonym">Pontosphaera huxleyi</name>
    <dbReference type="NCBI Taxonomy" id="2903"/>
    <lineage>
        <taxon>Eukaryota</taxon>
        <taxon>Haptista</taxon>
        <taxon>Haptophyta</taxon>
        <taxon>Prymnesiophyceae</taxon>
        <taxon>Isochrysidales</taxon>
        <taxon>Noelaerhabdaceae</taxon>
        <taxon>Emiliania</taxon>
    </lineage>
</organism>
<dbReference type="InterPro" id="IPR037217">
    <property type="entry name" value="Trp/Indoleamine_2_3_dOase-like"/>
</dbReference>
<dbReference type="GO" id="GO:0046872">
    <property type="term" value="F:metal ion binding"/>
    <property type="evidence" value="ECO:0007669"/>
    <property type="project" value="InterPro"/>
</dbReference>
<accession>A0A7S3WPU2</accession>
<evidence type="ECO:0000256" key="1">
    <source>
        <dbReference type="SAM" id="MobiDB-lite"/>
    </source>
</evidence>
<evidence type="ECO:0000313" key="2">
    <source>
        <dbReference type="EMBL" id="CAE0568388.1"/>
    </source>
</evidence>
<feature type="region of interest" description="Disordered" evidence="1">
    <location>
        <begin position="347"/>
        <end position="375"/>
    </location>
</feature>
<proteinExistence type="predicted"/>
<dbReference type="EMBL" id="HBIR01037107">
    <property type="protein sequence ID" value="CAE0568388.1"/>
    <property type="molecule type" value="Transcribed_RNA"/>
</dbReference>
<dbReference type="AlphaFoldDB" id="A0A7S3WPU2"/>
<dbReference type="Gene3D" id="1.20.150.20">
    <property type="entry name" value="ATP synthase alpha/beta chain, C-terminal domain"/>
    <property type="match status" value="1"/>
</dbReference>
<dbReference type="GO" id="GO:0019441">
    <property type="term" value="P:L-tryptophan catabolic process to kynurenine"/>
    <property type="evidence" value="ECO:0007669"/>
    <property type="project" value="InterPro"/>
</dbReference>
<name>A0A7S3WPU2_EMIHU</name>
<dbReference type="InterPro" id="IPR038376">
    <property type="entry name" value="ATP_synth_asu_C_sf"/>
</dbReference>
<sequence>MQRGRQIARGVDVQLGKAAAGVLVAHPGKGGRRRAAGRAPRRVAVYQHPLACGGGGGEEAMASGGGAAGVGATAGAGAGAAEDESWPECAMATFEGDEAFHEAAVESLVDHYNAVVRRVLDFRWRHLSYIEEYVIKPSGGMATARGTGGTPAFAYLNQHINDTEAALIPTLTSSPLLRPPAAHAPPDWKLPAAAFAEAALTLHAGQRLGAEHAAAGELWAVTDERGLLPARPPLDLDGLPAAWRAAVRLLRRLPGACVPPPTFRSVVAAAAARGDFPPPAAVAALPSEDSAERARCVTAYVLAGWRAAKPPPQREPPGLAASPEAHRRSYAEGGAAARRGWWCHRHPRHDDQLDDPAAPDDASPPPTADRDTEETPPAPLLLLHAALCGRVDRPSRFGVAELLLYNWRLLPPLGGDEPAEGEGEGEGAGQGAAAASSAALFAARASWSHIDQLQSLADGHVQLLASEWARGVRPALRPAESIARVGVGSDTAKRPRPASAAMLRLSAGLRLELAQAEDLPAALGDAHTRLQQTRARALAAVLGTHREGVPLALSQQVALLLAILDGRLDHLATAAPATAAEEVAGLLDKLRASPTAAAALRAVDESEELAPPEESALLAAIAEHMPRAGGRGLFASWQTTATATRS</sequence>
<dbReference type="Gene3D" id="1.20.58.480">
    <property type="match status" value="1"/>
</dbReference>
<reference evidence="2" key="1">
    <citation type="submission" date="2021-01" db="EMBL/GenBank/DDBJ databases">
        <authorList>
            <person name="Corre E."/>
            <person name="Pelletier E."/>
            <person name="Niang G."/>
            <person name="Scheremetjew M."/>
            <person name="Finn R."/>
            <person name="Kale V."/>
            <person name="Holt S."/>
            <person name="Cochrane G."/>
            <person name="Meng A."/>
            <person name="Brown T."/>
            <person name="Cohen L."/>
        </authorList>
    </citation>
    <scope>NUCLEOTIDE SEQUENCE</scope>
    <source>
        <strain evidence="2">379</strain>
    </source>
</reference>
<gene>
    <name evidence="2" type="ORF">EHUX00137_LOCUS28973</name>
</gene>
<feature type="region of interest" description="Disordered" evidence="1">
    <location>
        <begin position="308"/>
        <end position="330"/>
    </location>
</feature>
<dbReference type="GO" id="GO:0020037">
    <property type="term" value="F:heme binding"/>
    <property type="evidence" value="ECO:0007669"/>
    <property type="project" value="InterPro"/>
</dbReference>
<protein>
    <submittedName>
        <fullName evidence="2">Uncharacterized protein</fullName>
    </submittedName>
</protein>
<dbReference type="SUPFAM" id="SSF140959">
    <property type="entry name" value="Indolic compounds 2,3-dioxygenase-like"/>
    <property type="match status" value="1"/>
</dbReference>